<protein>
    <submittedName>
        <fullName evidence="7">Uncharacterized protein</fullName>
    </submittedName>
</protein>
<reference evidence="7 8" key="1">
    <citation type="journal article" date="2019" name="Sci. Rep.">
        <title>Orb-weaving spider Araneus ventricosus genome elucidates the spidroin gene catalogue.</title>
        <authorList>
            <person name="Kono N."/>
            <person name="Nakamura H."/>
            <person name="Ohtoshi R."/>
            <person name="Moran D.A.P."/>
            <person name="Shinohara A."/>
            <person name="Yoshida Y."/>
            <person name="Fujiwara M."/>
            <person name="Mori M."/>
            <person name="Tomita M."/>
            <person name="Arakawa K."/>
        </authorList>
    </citation>
    <scope>NUCLEOTIDE SEQUENCE [LARGE SCALE GENOMIC DNA]</scope>
</reference>
<dbReference type="AlphaFoldDB" id="A0A4Y2GCT9"/>
<feature type="transmembrane region" description="Helical" evidence="6">
    <location>
        <begin position="34"/>
        <end position="56"/>
    </location>
</feature>
<evidence type="ECO:0000256" key="2">
    <source>
        <dbReference type="ARBA" id="ARBA00022475"/>
    </source>
</evidence>
<accession>A0A4Y2GCT9</accession>
<evidence type="ECO:0000256" key="4">
    <source>
        <dbReference type="ARBA" id="ARBA00022989"/>
    </source>
</evidence>
<keyword evidence="2" id="KW-1003">Cell membrane</keyword>
<evidence type="ECO:0000256" key="3">
    <source>
        <dbReference type="ARBA" id="ARBA00022692"/>
    </source>
</evidence>
<dbReference type="Pfam" id="PF08395">
    <property type="entry name" value="7tm_7"/>
    <property type="match status" value="1"/>
</dbReference>
<dbReference type="GO" id="GO:0050909">
    <property type="term" value="P:sensory perception of taste"/>
    <property type="evidence" value="ECO:0007669"/>
    <property type="project" value="InterPro"/>
</dbReference>
<evidence type="ECO:0000256" key="6">
    <source>
        <dbReference type="SAM" id="Phobius"/>
    </source>
</evidence>
<dbReference type="Proteomes" id="UP000499080">
    <property type="component" value="Unassembled WGS sequence"/>
</dbReference>
<evidence type="ECO:0000313" key="7">
    <source>
        <dbReference type="EMBL" id="GBM51420.1"/>
    </source>
</evidence>
<evidence type="ECO:0000256" key="5">
    <source>
        <dbReference type="ARBA" id="ARBA00023136"/>
    </source>
</evidence>
<evidence type="ECO:0000313" key="8">
    <source>
        <dbReference type="Proteomes" id="UP000499080"/>
    </source>
</evidence>
<feature type="transmembrane region" description="Helical" evidence="6">
    <location>
        <begin position="68"/>
        <end position="90"/>
    </location>
</feature>
<comment type="caution">
    <text evidence="7">The sequence shown here is derived from an EMBL/GenBank/DDBJ whole genome shotgun (WGS) entry which is preliminary data.</text>
</comment>
<dbReference type="GO" id="GO:0005886">
    <property type="term" value="C:plasma membrane"/>
    <property type="evidence" value="ECO:0007669"/>
    <property type="project" value="UniProtKB-SubCell"/>
</dbReference>
<keyword evidence="3 6" id="KW-0812">Transmembrane</keyword>
<proteinExistence type="predicted"/>
<keyword evidence="5 6" id="KW-0472">Membrane</keyword>
<evidence type="ECO:0000256" key="1">
    <source>
        <dbReference type="ARBA" id="ARBA00004651"/>
    </source>
</evidence>
<sequence length="162" mass="18500">MLKKTKKDSIEDIKNMLHVYRNVSKIVNVIDDNYSFPAFFIVLQSLIGLFWIGYSLAFATDLAINQMLALWVYGSGQLSNLLLILVSSSITNEEAKRTKKIIEMLPFRIPKHHEELKFKIKNECSAEFNLTFWKITILDRSFICTCSGSLLSYGILIATLGK</sequence>
<organism evidence="7 8">
    <name type="scientific">Araneus ventricosus</name>
    <name type="common">Orbweaver spider</name>
    <name type="synonym">Epeira ventricosa</name>
    <dbReference type="NCBI Taxonomy" id="182803"/>
    <lineage>
        <taxon>Eukaryota</taxon>
        <taxon>Metazoa</taxon>
        <taxon>Ecdysozoa</taxon>
        <taxon>Arthropoda</taxon>
        <taxon>Chelicerata</taxon>
        <taxon>Arachnida</taxon>
        <taxon>Araneae</taxon>
        <taxon>Araneomorphae</taxon>
        <taxon>Entelegynae</taxon>
        <taxon>Araneoidea</taxon>
        <taxon>Araneidae</taxon>
        <taxon>Araneus</taxon>
    </lineage>
</organism>
<dbReference type="EMBL" id="BGPR01001336">
    <property type="protein sequence ID" value="GBM51420.1"/>
    <property type="molecule type" value="Genomic_DNA"/>
</dbReference>
<comment type="subcellular location">
    <subcellularLocation>
        <location evidence="1">Cell membrane</location>
        <topology evidence="1">Multi-pass membrane protein</topology>
    </subcellularLocation>
</comment>
<dbReference type="InterPro" id="IPR013604">
    <property type="entry name" value="7TM_chemorcpt"/>
</dbReference>
<keyword evidence="4 6" id="KW-1133">Transmembrane helix</keyword>
<name>A0A4Y2GCT9_ARAVE</name>
<keyword evidence="8" id="KW-1185">Reference proteome</keyword>
<gene>
    <name evidence="7" type="ORF">AVEN_205118_1</name>
</gene>
<dbReference type="OrthoDB" id="6467226at2759"/>